<evidence type="ECO:0000259" key="1">
    <source>
        <dbReference type="Pfam" id="PF00561"/>
    </source>
</evidence>
<keyword evidence="3" id="KW-1185">Reference proteome</keyword>
<dbReference type="AlphaFoldDB" id="A0A1M6PW98"/>
<dbReference type="Pfam" id="PF00561">
    <property type="entry name" value="Abhydrolase_1"/>
    <property type="match status" value="1"/>
</dbReference>
<feature type="domain" description="AB hydrolase-1" evidence="1">
    <location>
        <begin position="65"/>
        <end position="248"/>
    </location>
</feature>
<name>A0A1M6PW98_9BACT</name>
<dbReference type="Proteomes" id="UP000184275">
    <property type="component" value="Unassembled WGS sequence"/>
</dbReference>
<dbReference type="InterPro" id="IPR029058">
    <property type="entry name" value="AB_hydrolase_fold"/>
</dbReference>
<sequence>METASLHNGEMEYARFGVGKKFFIIIPGLSIKNILKSAAIVAESYKIFAEEYTVYLFDRRKMISPGYSLKEMADDIAEAMKNLGISNADIFGFSQGGMIAQDLAIRYPNLVHKMILGSTSSRPEPLQLKVIGEWMRLAKAGDSSGLVNRFIDDAFSKKFVERYRRALLALYRKISTEELARFFICAKACNEVNTYDELEKIQCPVLVIGAGQDGVLSLEASLKIANKLKSLKKSCEFYVYEDGGHAAPDEIPDYKERMLRFFQQESI</sequence>
<dbReference type="EMBL" id="FRAW01000001">
    <property type="protein sequence ID" value="SHK12201.1"/>
    <property type="molecule type" value="Genomic_DNA"/>
</dbReference>
<evidence type="ECO:0000313" key="2">
    <source>
        <dbReference type="EMBL" id="SHK12201.1"/>
    </source>
</evidence>
<dbReference type="InterPro" id="IPR000073">
    <property type="entry name" value="AB_hydrolase_1"/>
</dbReference>
<dbReference type="InterPro" id="IPR050471">
    <property type="entry name" value="AB_hydrolase"/>
</dbReference>
<organism evidence="2 3">
    <name type="scientific">Fibrobacter intestinalis</name>
    <dbReference type="NCBI Taxonomy" id="28122"/>
    <lineage>
        <taxon>Bacteria</taxon>
        <taxon>Pseudomonadati</taxon>
        <taxon>Fibrobacterota</taxon>
        <taxon>Fibrobacteria</taxon>
        <taxon>Fibrobacterales</taxon>
        <taxon>Fibrobacteraceae</taxon>
        <taxon>Fibrobacter</taxon>
    </lineage>
</organism>
<evidence type="ECO:0000313" key="3">
    <source>
        <dbReference type="Proteomes" id="UP000184275"/>
    </source>
</evidence>
<proteinExistence type="predicted"/>
<reference evidence="3" key="1">
    <citation type="submission" date="2016-11" db="EMBL/GenBank/DDBJ databases">
        <authorList>
            <person name="Varghese N."/>
            <person name="Submissions S."/>
        </authorList>
    </citation>
    <scope>NUCLEOTIDE SEQUENCE [LARGE SCALE GENOMIC DNA]</scope>
    <source>
        <strain evidence="3">UWOS</strain>
    </source>
</reference>
<dbReference type="SUPFAM" id="SSF53474">
    <property type="entry name" value="alpha/beta-Hydrolases"/>
    <property type="match status" value="1"/>
</dbReference>
<dbReference type="RefSeq" id="WP_159433658.1">
    <property type="nucleotide sequence ID" value="NZ_FRAW01000001.1"/>
</dbReference>
<gene>
    <name evidence="2" type="ORF">SAMN05720469_101147</name>
</gene>
<dbReference type="Gene3D" id="3.40.50.1820">
    <property type="entry name" value="alpha/beta hydrolase"/>
    <property type="match status" value="1"/>
</dbReference>
<dbReference type="PANTHER" id="PTHR43433:SF5">
    <property type="entry name" value="AB HYDROLASE-1 DOMAIN-CONTAINING PROTEIN"/>
    <property type="match status" value="1"/>
</dbReference>
<protein>
    <submittedName>
        <fullName evidence="2">Pimeloyl-ACP methyl ester carboxylesterase</fullName>
    </submittedName>
</protein>
<dbReference type="PANTHER" id="PTHR43433">
    <property type="entry name" value="HYDROLASE, ALPHA/BETA FOLD FAMILY PROTEIN"/>
    <property type="match status" value="1"/>
</dbReference>
<accession>A0A1M6PW98</accession>